<dbReference type="Proteomes" id="UP000256478">
    <property type="component" value="Unassembled WGS sequence"/>
</dbReference>
<dbReference type="PANTHER" id="PTHR38436:SF1">
    <property type="entry name" value="ESTER CYCLASE"/>
    <property type="match status" value="1"/>
</dbReference>
<keyword evidence="1" id="KW-0732">Signal</keyword>
<dbReference type="SUPFAM" id="SSF54427">
    <property type="entry name" value="NTF2-like"/>
    <property type="match status" value="1"/>
</dbReference>
<dbReference type="GO" id="GO:0030638">
    <property type="term" value="P:polyketide metabolic process"/>
    <property type="evidence" value="ECO:0007669"/>
    <property type="project" value="InterPro"/>
</dbReference>
<dbReference type="InterPro" id="IPR032710">
    <property type="entry name" value="NTF2-like_dom_sf"/>
</dbReference>
<dbReference type="EMBL" id="QUOU01000001">
    <property type="protein sequence ID" value="REL26790.1"/>
    <property type="molecule type" value="Genomic_DNA"/>
</dbReference>
<dbReference type="OrthoDB" id="9182871at2"/>
<evidence type="ECO:0000256" key="1">
    <source>
        <dbReference type="SAM" id="SignalP"/>
    </source>
</evidence>
<name>A0A3E0TR20_9GAMM</name>
<dbReference type="Gene3D" id="3.10.450.50">
    <property type="match status" value="1"/>
</dbReference>
<evidence type="ECO:0000313" key="2">
    <source>
        <dbReference type="EMBL" id="REL26790.1"/>
    </source>
</evidence>
<protein>
    <recommendedName>
        <fullName evidence="4">Ester cyclase</fullName>
    </recommendedName>
</protein>
<comment type="caution">
    <text evidence="2">The sequence shown here is derived from an EMBL/GenBank/DDBJ whole genome shotgun (WGS) entry which is preliminary data.</text>
</comment>
<accession>A0A3E0TR20</accession>
<dbReference type="Pfam" id="PF07366">
    <property type="entry name" value="SnoaL"/>
    <property type="match status" value="1"/>
</dbReference>
<feature type="signal peptide" evidence="1">
    <location>
        <begin position="1"/>
        <end position="35"/>
    </location>
</feature>
<organism evidence="2 3">
    <name type="scientific">Thalassotalea euphylliae</name>
    <dbReference type="NCBI Taxonomy" id="1655234"/>
    <lineage>
        <taxon>Bacteria</taxon>
        <taxon>Pseudomonadati</taxon>
        <taxon>Pseudomonadota</taxon>
        <taxon>Gammaproteobacteria</taxon>
        <taxon>Alteromonadales</taxon>
        <taxon>Colwelliaceae</taxon>
        <taxon>Thalassotalea</taxon>
    </lineage>
</organism>
<evidence type="ECO:0008006" key="4">
    <source>
        <dbReference type="Google" id="ProtNLM"/>
    </source>
</evidence>
<proteinExistence type="predicted"/>
<dbReference type="PANTHER" id="PTHR38436">
    <property type="entry name" value="POLYKETIDE CYCLASE SNOAL-LIKE DOMAIN"/>
    <property type="match status" value="1"/>
</dbReference>
<gene>
    <name evidence="2" type="ORF">DXX93_09530</name>
</gene>
<dbReference type="AlphaFoldDB" id="A0A3E0TR20"/>
<sequence length="172" mass="19408">MCRNLTQRRKTIVTKKFICIFTLFICVLNMTYAGAADMTRKERLVAFYDAFGKGDVEKLDKIIVEDWVTHDPNPGQLTGRSGFKQFIPLVHESISDLNWKIEEMIEEGNTIVVRSTFSGTHTGPLLGVEGTGKQFVAKAIDVHHFNDDGMVFETYHLEDWIAFLAQVGAIGH</sequence>
<reference evidence="2 3" key="1">
    <citation type="submission" date="2018-08" db="EMBL/GenBank/DDBJ databases">
        <title>Thalassotalea euphylliae genome.</title>
        <authorList>
            <person name="Summers S."/>
            <person name="Rice S.A."/>
            <person name="Freckelton M.L."/>
            <person name="Nedved B.T."/>
            <person name="Hadfield M.G."/>
        </authorList>
    </citation>
    <scope>NUCLEOTIDE SEQUENCE [LARGE SCALE GENOMIC DNA]</scope>
    <source>
        <strain evidence="2 3">H1</strain>
    </source>
</reference>
<dbReference type="InterPro" id="IPR009959">
    <property type="entry name" value="Cyclase_SnoaL-like"/>
</dbReference>
<feature type="chain" id="PRO_5017775924" description="Ester cyclase" evidence="1">
    <location>
        <begin position="36"/>
        <end position="172"/>
    </location>
</feature>
<evidence type="ECO:0000313" key="3">
    <source>
        <dbReference type="Proteomes" id="UP000256478"/>
    </source>
</evidence>